<gene>
    <name evidence="1" type="ORF">E8A74_09090</name>
</gene>
<reference evidence="1 2" key="1">
    <citation type="submission" date="2019-04" db="EMBL/GenBank/DDBJ databases">
        <authorList>
            <person name="Li Y."/>
            <person name="Wang J."/>
        </authorList>
    </citation>
    <scope>NUCLEOTIDE SEQUENCE [LARGE SCALE GENOMIC DNA]</scope>
    <source>
        <strain evidence="1 2">DSM 14668</strain>
    </source>
</reference>
<evidence type="ECO:0000313" key="2">
    <source>
        <dbReference type="Proteomes" id="UP000309215"/>
    </source>
</evidence>
<organism evidence="1 2">
    <name type="scientific">Polyangium fumosum</name>
    <dbReference type="NCBI Taxonomy" id="889272"/>
    <lineage>
        <taxon>Bacteria</taxon>
        <taxon>Pseudomonadati</taxon>
        <taxon>Myxococcota</taxon>
        <taxon>Polyangia</taxon>
        <taxon>Polyangiales</taxon>
        <taxon>Polyangiaceae</taxon>
        <taxon>Polyangium</taxon>
    </lineage>
</organism>
<comment type="caution">
    <text evidence="1">The sequence shown here is derived from an EMBL/GenBank/DDBJ whole genome shotgun (WGS) entry which is preliminary data.</text>
</comment>
<dbReference type="AlphaFoldDB" id="A0A4U1JHH7"/>
<accession>A0A4U1JHH7</accession>
<protein>
    <submittedName>
        <fullName evidence="1">Uncharacterized protein</fullName>
    </submittedName>
</protein>
<evidence type="ECO:0000313" key="1">
    <source>
        <dbReference type="EMBL" id="TKD10161.1"/>
    </source>
</evidence>
<keyword evidence="2" id="KW-1185">Reference proteome</keyword>
<sequence>MIIRWFIVAFLFFGWAALLWPLTSPPPASHLALPAMDEILAYRVDPEKPVAVKVPASIDAVVVSTWALVPRVTVCDPKARFSYGFETTFVDEHGKDVQTHRFELESRLSCDDKDGATAGEYAARVAQGDEWVLDPRTTTITTAELLPHGGVMRMRGLPISVKDVLSRVEGRYRRGSYERTFYEMSLDDEDRSRVVSDMTSLGFEDLPETARSRALSGWDRRLDAAGLEGKDYSLRRLLLRNYRTPFPAAAGTVPGYTVGERHAAAINVMGPVELDVLAPPGRPVTISEGGGGGARMLTVPEDGVFHVSSSRLNPRTFVVEGKGDDFLVRFVLPKPYERAQIGDLIALPFEGDRLEIRPDVRVVKYVKLDPERPVLARVAPEQPYLGLLLRAELPEAGAPDSMAGTVVARWGPGPNERAELRQILPRSRFERWGRPRDQAAEGAIAAGNDKTEADATDPRRAILRIPKGATKIEILGDAHMRVHLRVLDPGVPEDILRVPYRVQLAEDEIWRYAPFDVRTWTPIRAENQNELERQGRIADLYEQVRIELRGKPSPSEAGQKPERTLVPDQAPVRRRFLAPYEIAAKELLPNDGWTPLDLDNPLKLGIGYAGERGGRLKVLYRAHPSRLGKMAELWIDGQNMVEQPIASLSGVLRASLKAGIHDIQVKGLGDGLAYADAAPWEGGAIMRRRDVFELPAREPLSFTFRQRAGESLTLVLFVISEASTRPFKIRYSIDGGKPVRQKGAFFRSITTGSGELSGRTGDAGMGLLWEARRTAKDARKNLDGLAKVKIPIGDDLEPGLRTIKIESVDRVWIGAVLVGQAPLPGDLEPRLWSEDDL</sequence>
<proteinExistence type="predicted"/>
<dbReference type="Proteomes" id="UP000309215">
    <property type="component" value="Unassembled WGS sequence"/>
</dbReference>
<dbReference type="OrthoDB" id="5478565at2"/>
<dbReference type="EMBL" id="SSMQ01000007">
    <property type="protein sequence ID" value="TKD10161.1"/>
    <property type="molecule type" value="Genomic_DNA"/>
</dbReference>
<dbReference type="RefSeq" id="WP_136928561.1">
    <property type="nucleotide sequence ID" value="NZ_SSMQ01000007.1"/>
</dbReference>
<name>A0A4U1JHH7_9BACT</name>